<feature type="non-terminal residue" evidence="3">
    <location>
        <position position="79"/>
    </location>
</feature>
<dbReference type="GO" id="GO:0030170">
    <property type="term" value="F:pyridoxal phosphate binding"/>
    <property type="evidence" value="ECO:0007669"/>
    <property type="project" value="TreeGrafter"/>
</dbReference>
<dbReference type="PANTHER" id="PTHR30244:SF34">
    <property type="entry name" value="DTDP-4-AMINO-4,6-DIDEOXYGALACTOSE TRANSAMINASE"/>
    <property type="match status" value="1"/>
</dbReference>
<comment type="caution">
    <text evidence="3">The sequence shown here is derived from an EMBL/GenBank/DDBJ whole genome shotgun (WGS) entry which is preliminary data.</text>
</comment>
<name>A0A176S1M4_9GAMM</name>
<keyword evidence="4" id="KW-1185">Reference proteome</keyword>
<sequence length="79" mass="8493">MKIDDVKRPRIPVAAPALVGNEKRYVLECIESSWISTHGQYVARFEQAFSELVGAPYAVSCANGTAALHLCLSAFGIGP</sequence>
<proteinExistence type="inferred from homology"/>
<dbReference type="Pfam" id="PF01041">
    <property type="entry name" value="DegT_DnrJ_EryC1"/>
    <property type="match status" value="1"/>
</dbReference>
<dbReference type="Gene3D" id="3.40.640.10">
    <property type="entry name" value="Type I PLP-dependent aspartate aminotransferase-like (Major domain)"/>
    <property type="match status" value="1"/>
</dbReference>
<comment type="similarity">
    <text evidence="2">Belongs to the DegT/DnrJ/EryC1 family.</text>
</comment>
<dbReference type="PANTHER" id="PTHR30244">
    <property type="entry name" value="TRANSAMINASE"/>
    <property type="match status" value="1"/>
</dbReference>
<dbReference type="InterPro" id="IPR000653">
    <property type="entry name" value="DegT/StrS_aminotransferase"/>
</dbReference>
<keyword evidence="3" id="KW-0032">Aminotransferase</keyword>
<dbReference type="GO" id="GO:0000271">
    <property type="term" value="P:polysaccharide biosynthetic process"/>
    <property type="evidence" value="ECO:0007669"/>
    <property type="project" value="TreeGrafter"/>
</dbReference>
<protein>
    <submittedName>
        <fullName evidence="3">DegT/DnrJ/EryC1/StrS aminotransferase</fullName>
        <ecNumber evidence="3">2.6.1.50</ecNumber>
    </submittedName>
</protein>
<keyword evidence="1" id="KW-0663">Pyridoxal phosphate</keyword>
<evidence type="ECO:0000313" key="4">
    <source>
        <dbReference type="Proteomes" id="UP000076962"/>
    </source>
</evidence>
<dbReference type="InterPro" id="IPR015424">
    <property type="entry name" value="PyrdxlP-dep_Trfase"/>
</dbReference>
<keyword evidence="3" id="KW-0808">Transferase</keyword>
<dbReference type="EMBL" id="LUTY01001301">
    <property type="protein sequence ID" value="OAD21915.1"/>
    <property type="molecule type" value="Genomic_DNA"/>
</dbReference>
<organism evidence="3 4">
    <name type="scientific">Candidatus Thiomargarita nelsonii</name>
    <dbReference type="NCBI Taxonomy" id="1003181"/>
    <lineage>
        <taxon>Bacteria</taxon>
        <taxon>Pseudomonadati</taxon>
        <taxon>Pseudomonadota</taxon>
        <taxon>Gammaproteobacteria</taxon>
        <taxon>Thiotrichales</taxon>
        <taxon>Thiotrichaceae</taxon>
        <taxon>Thiomargarita</taxon>
    </lineage>
</organism>
<reference evidence="3 4" key="1">
    <citation type="submission" date="2016-05" db="EMBL/GenBank/DDBJ databases">
        <title>Single-cell genome of chain-forming Candidatus Thiomargarita nelsonii and comparison to other large sulfur-oxidizing bacteria.</title>
        <authorList>
            <person name="Winkel M."/>
            <person name="Salman V."/>
            <person name="Woyke T."/>
            <person name="Schulz-Vogt H."/>
            <person name="Richter M."/>
            <person name="Flood B."/>
            <person name="Bailey J."/>
            <person name="Amann R."/>
            <person name="Mussmann M."/>
        </authorList>
    </citation>
    <scope>NUCLEOTIDE SEQUENCE [LARGE SCALE GENOMIC DNA]</scope>
    <source>
        <strain evidence="3 4">THI036</strain>
    </source>
</reference>
<dbReference type="GO" id="GO:0047310">
    <property type="term" value="F:glutamine-scyllo-inositol transaminase activity"/>
    <property type="evidence" value="ECO:0007669"/>
    <property type="project" value="UniProtKB-EC"/>
</dbReference>
<evidence type="ECO:0000313" key="3">
    <source>
        <dbReference type="EMBL" id="OAD21915.1"/>
    </source>
</evidence>
<dbReference type="EC" id="2.6.1.50" evidence="3"/>
<evidence type="ECO:0000256" key="2">
    <source>
        <dbReference type="ARBA" id="ARBA00037999"/>
    </source>
</evidence>
<dbReference type="SUPFAM" id="SSF53383">
    <property type="entry name" value="PLP-dependent transferases"/>
    <property type="match status" value="1"/>
</dbReference>
<dbReference type="AlphaFoldDB" id="A0A176S1M4"/>
<dbReference type="Proteomes" id="UP000076962">
    <property type="component" value="Unassembled WGS sequence"/>
</dbReference>
<dbReference type="InterPro" id="IPR015421">
    <property type="entry name" value="PyrdxlP-dep_Trfase_major"/>
</dbReference>
<accession>A0A176S1M4</accession>
<gene>
    <name evidence="3" type="ORF">THIOM_002305</name>
</gene>
<evidence type="ECO:0000256" key="1">
    <source>
        <dbReference type="ARBA" id="ARBA00022898"/>
    </source>
</evidence>